<reference evidence="1 2" key="2">
    <citation type="submission" date="2017-10" db="EMBL/GenBank/DDBJ databases">
        <title>Genome analyses suggest a sexual origin of heterokaryosis in a supposedly ancient asexual fungus.</title>
        <authorList>
            <person name="Corradi N."/>
            <person name="Sedzielewska K."/>
            <person name="Noel J."/>
            <person name="Charron P."/>
            <person name="Farinelli L."/>
            <person name="Marton T."/>
            <person name="Kruger M."/>
            <person name="Pelin A."/>
            <person name="Brachmann A."/>
            <person name="Corradi N."/>
        </authorList>
    </citation>
    <scope>NUCLEOTIDE SEQUENCE [LARGE SCALE GENOMIC DNA]</scope>
    <source>
        <strain evidence="1 2">A1</strain>
    </source>
</reference>
<dbReference type="VEuPathDB" id="FungiDB:FUN_003673"/>
<reference evidence="1 2" key="1">
    <citation type="submission" date="2017-10" db="EMBL/GenBank/DDBJ databases">
        <title>Extensive intraspecific genome diversity in a model arbuscular mycorrhizal fungus.</title>
        <authorList>
            <person name="Chen E.C.H."/>
            <person name="Morin E."/>
            <person name="Baudet D."/>
            <person name="Noel J."/>
            <person name="Ndikumana S."/>
            <person name="Charron P."/>
            <person name="St-Onge C."/>
            <person name="Giorgi J."/>
            <person name="Grigoriev I.V."/>
            <person name="Roux C."/>
            <person name="Martin F.M."/>
            <person name="Corradi N."/>
        </authorList>
    </citation>
    <scope>NUCLEOTIDE SEQUENCE [LARGE SCALE GENOMIC DNA]</scope>
    <source>
        <strain evidence="1 2">A1</strain>
    </source>
</reference>
<sequence>MRGLGIKNLRLSQEKCVNCNKIFTSKSAYINHEKSCKFNVTPTKRISSHFGTTKINFFKSNNTIVQEIDSQISTQYSQKNEFNDFNQIDLDNTSEWNSDLLLTNEQNVKSNNSYQSNAHQQLSQIIVKHQLHEDAINDVISLIANITNKDPKELGIPNNAKEALKYIDLIGDNSNQDWFETETIMYNNQQYVLRYRNIIACIKEMLNEEFDKSENQLYSDPYTADWFKQTQYSIKNSKSGIIGLILYSDATICDILGKNQKHPIFVSLSNFPNNVRNKENAKVLLGYIPIINNANVELYLQNYHKSIEILLHPLLSQYNSGAWITVNGEPKHFYIFLSYGISDMKEANNACATYQSYNALFPCHSCLVPREYLSSIDYNLIFSERFTCDIKTYFMDNSLQAKNLNNELHKLSLHPIKNAFWNHKNFEVYSSFVPDIMHICDLGLFVYMVNFTMEKLEKESQSEKKIKILNNRLSSIPRYYKLSLPSNGIINRTNFTANYWRNIIKVFIFTINGLIKDEQTNNLIVECFQKWNEFYLLLRSSGFTENCLNNLSQKIYEWANIFSFLFKSHSKSGLQLPKLHSLLHHIIPSIKKYGAPTGFSTETYESLHKKFVKQPYRSSNKRNPDIQMIKLIRRRSILEKIKDTTKNTQYNYNTLITKPFYSFTMSNKPNFNCKEYILAMQQLDLCLNNFKNMYNVDNIFDQLSYSNTRIYIYNSANLSNGFSDVEITMDVDYQGNYEETYWGKVLCLVKLLSLEFALIQWYDYFENIPENSKFGCPYLKLENHYDLIPINSISNVVHIIPDFNVDNVGGAIEQSDDHTSQFRNFEMRVMDVEEDVPLQNCKNQNTKYWFSSEFSLSNSSSPDSDIPIAVMLPRRNRSREDVQNIQICEVSSRQSEAVIEDFYFLKLYAIMKNDICELRSLLLRELIDFGANVNLVSQKNINELGAIANPLKTALMDPFLY</sequence>
<evidence type="ECO:0000313" key="1">
    <source>
        <dbReference type="EMBL" id="PKC61691.1"/>
    </source>
</evidence>
<dbReference type="VEuPathDB" id="FungiDB:RhiirFUN_024168"/>
<protein>
    <submittedName>
        <fullName evidence="1">Uncharacterized protein</fullName>
    </submittedName>
</protein>
<gene>
    <name evidence="1" type="ORF">RhiirA1_466166</name>
</gene>
<dbReference type="InterPro" id="IPR041078">
    <property type="entry name" value="Plavaka"/>
</dbReference>
<accession>A0A2I1F1P6</accession>
<evidence type="ECO:0000313" key="2">
    <source>
        <dbReference type="Proteomes" id="UP000232688"/>
    </source>
</evidence>
<dbReference type="AlphaFoldDB" id="A0A2I1F1P6"/>
<dbReference type="Proteomes" id="UP000232688">
    <property type="component" value="Unassembled WGS sequence"/>
</dbReference>
<proteinExistence type="predicted"/>
<organism evidence="1 2">
    <name type="scientific">Rhizophagus irregularis</name>
    <dbReference type="NCBI Taxonomy" id="588596"/>
    <lineage>
        <taxon>Eukaryota</taxon>
        <taxon>Fungi</taxon>
        <taxon>Fungi incertae sedis</taxon>
        <taxon>Mucoromycota</taxon>
        <taxon>Glomeromycotina</taxon>
        <taxon>Glomeromycetes</taxon>
        <taxon>Glomerales</taxon>
        <taxon>Glomeraceae</taxon>
        <taxon>Rhizophagus</taxon>
    </lineage>
</organism>
<name>A0A2I1F1P6_9GLOM</name>
<dbReference type="VEuPathDB" id="FungiDB:RhiirA1_466166"/>
<comment type="caution">
    <text evidence="1">The sequence shown here is derived from an EMBL/GenBank/DDBJ whole genome shotgun (WGS) entry which is preliminary data.</text>
</comment>
<dbReference type="Pfam" id="PF18759">
    <property type="entry name" value="Plavaka"/>
    <property type="match status" value="1"/>
</dbReference>
<dbReference type="OrthoDB" id="2431908at2759"/>
<dbReference type="EMBL" id="LLXH01000948">
    <property type="protein sequence ID" value="PKC61691.1"/>
    <property type="molecule type" value="Genomic_DNA"/>
</dbReference>